<feature type="region of interest" description="Disordered" evidence="1">
    <location>
        <begin position="53"/>
        <end position="77"/>
    </location>
</feature>
<evidence type="ECO:0000256" key="1">
    <source>
        <dbReference type="SAM" id="MobiDB-lite"/>
    </source>
</evidence>
<sequence>MGGLTSNINHLTEHVKCIRSVCNLNTWLYALSTNHANGLGIGKVELEEVNPHLRGGRADNHLGTPPPSSPDRDSNLDLPVFSSRAQHDKCGKATSLNHSVGTERSPGYTYGGGLHVIPTVICDDSDYKGVVPMEILSLHRILQPVIDLAHLLHTGTSRRWMLENCHAPTVSAHAPNSHSYQ</sequence>
<name>A0A7R9CPC6_TIMPO</name>
<accession>A0A7R9CPC6</accession>
<protein>
    <submittedName>
        <fullName evidence="2">Uncharacterized protein</fullName>
    </submittedName>
</protein>
<dbReference type="EMBL" id="OD001002">
    <property type="protein sequence ID" value="CAD7400202.1"/>
    <property type="molecule type" value="Genomic_DNA"/>
</dbReference>
<reference evidence="2" key="1">
    <citation type="submission" date="2020-11" db="EMBL/GenBank/DDBJ databases">
        <authorList>
            <person name="Tran Van P."/>
        </authorList>
    </citation>
    <scope>NUCLEOTIDE SEQUENCE</scope>
</reference>
<gene>
    <name evidence="2" type="ORF">TPSB3V08_LOCUS2518</name>
</gene>
<proteinExistence type="predicted"/>
<dbReference type="AlphaFoldDB" id="A0A7R9CPC6"/>
<organism evidence="2">
    <name type="scientific">Timema poppense</name>
    <name type="common">Walking stick</name>
    <dbReference type="NCBI Taxonomy" id="170557"/>
    <lineage>
        <taxon>Eukaryota</taxon>
        <taxon>Metazoa</taxon>
        <taxon>Ecdysozoa</taxon>
        <taxon>Arthropoda</taxon>
        <taxon>Hexapoda</taxon>
        <taxon>Insecta</taxon>
        <taxon>Pterygota</taxon>
        <taxon>Neoptera</taxon>
        <taxon>Polyneoptera</taxon>
        <taxon>Phasmatodea</taxon>
        <taxon>Timematodea</taxon>
        <taxon>Timematoidea</taxon>
        <taxon>Timematidae</taxon>
        <taxon>Timema</taxon>
    </lineage>
</organism>
<evidence type="ECO:0000313" key="2">
    <source>
        <dbReference type="EMBL" id="CAD7400202.1"/>
    </source>
</evidence>